<evidence type="ECO:0000313" key="2">
    <source>
        <dbReference type="Proteomes" id="UP000235965"/>
    </source>
</evidence>
<evidence type="ECO:0000313" key="1">
    <source>
        <dbReference type="EMBL" id="PNF17709.1"/>
    </source>
</evidence>
<name>A0A2J7PN14_9NEOP</name>
<organism evidence="1 2">
    <name type="scientific">Cryptotermes secundus</name>
    <dbReference type="NCBI Taxonomy" id="105785"/>
    <lineage>
        <taxon>Eukaryota</taxon>
        <taxon>Metazoa</taxon>
        <taxon>Ecdysozoa</taxon>
        <taxon>Arthropoda</taxon>
        <taxon>Hexapoda</taxon>
        <taxon>Insecta</taxon>
        <taxon>Pterygota</taxon>
        <taxon>Neoptera</taxon>
        <taxon>Polyneoptera</taxon>
        <taxon>Dictyoptera</taxon>
        <taxon>Blattodea</taxon>
        <taxon>Blattoidea</taxon>
        <taxon>Termitoidae</taxon>
        <taxon>Kalotermitidae</taxon>
        <taxon>Cryptotermitinae</taxon>
        <taxon>Cryptotermes</taxon>
    </lineage>
</organism>
<keyword evidence="2" id="KW-1185">Reference proteome</keyword>
<reference evidence="1 2" key="1">
    <citation type="submission" date="2017-12" db="EMBL/GenBank/DDBJ databases">
        <title>Hemimetabolous genomes reveal molecular basis of termite eusociality.</title>
        <authorList>
            <person name="Harrison M.C."/>
            <person name="Jongepier E."/>
            <person name="Robertson H.M."/>
            <person name="Arning N."/>
            <person name="Bitard-Feildel T."/>
            <person name="Chao H."/>
            <person name="Childers C.P."/>
            <person name="Dinh H."/>
            <person name="Doddapaneni H."/>
            <person name="Dugan S."/>
            <person name="Gowin J."/>
            <person name="Greiner C."/>
            <person name="Han Y."/>
            <person name="Hu H."/>
            <person name="Hughes D.S.T."/>
            <person name="Huylmans A.-K."/>
            <person name="Kemena C."/>
            <person name="Kremer L.P.M."/>
            <person name="Lee S.L."/>
            <person name="Lopez-Ezquerra A."/>
            <person name="Mallet L."/>
            <person name="Monroy-Kuhn J.M."/>
            <person name="Moser A."/>
            <person name="Murali S.C."/>
            <person name="Muzny D.M."/>
            <person name="Otani S."/>
            <person name="Piulachs M.-D."/>
            <person name="Poelchau M."/>
            <person name="Qu J."/>
            <person name="Schaub F."/>
            <person name="Wada-Katsumata A."/>
            <person name="Worley K.C."/>
            <person name="Xie Q."/>
            <person name="Ylla G."/>
            <person name="Poulsen M."/>
            <person name="Gibbs R.A."/>
            <person name="Schal C."/>
            <person name="Richards S."/>
            <person name="Belles X."/>
            <person name="Korb J."/>
            <person name="Bornberg-Bauer E."/>
        </authorList>
    </citation>
    <scope>NUCLEOTIDE SEQUENCE [LARGE SCALE GENOMIC DNA]</scope>
    <source>
        <tissue evidence="1">Whole body</tissue>
    </source>
</reference>
<comment type="caution">
    <text evidence="1">The sequence shown here is derived from an EMBL/GenBank/DDBJ whole genome shotgun (WGS) entry which is preliminary data.</text>
</comment>
<accession>A0A2J7PN14</accession>
<gene>
    <name evidence="1" type="ORF">B7P43_G07329</name>
</gene>
<protein>
    <submittedName>
        <fullName evidence="1">Uncharacterized protein</fullName>
    </submittedName>
</protein>
<dbReference type="InParanoid" id="A0A2J7PN14"/>
<proteinExistence type="predicted"/>
<dbReference type="AlphaFoldDB" id="A0A2J7PN14"/>
<sequence>MNGPLLCSTRVVCIESGAVNTLEGQVGVSLLIISLKTEMLERLAFCCDEKKEKEGYNETKKRKESQR</sequence>
<dbReference type="EMBL" id="NEVH01023960">
    <property type="protein sequence ID" value="PNF17709.1"/>
    <property type="molecule type" value="Genomic_DNA"/>
</dbReference>
<dbReference type="Proteomes" id="UP000235965">
    <property type="component" value="Unassembled WGS sequence"/>
</dbReference>